<dbReference type="PIRSF" id="PIRSF000862">
    <property type="entry name" value="Steryl_ester_lip"/>
    <property type="match status" value="1"/>
</dbReference>
<evidence type="ECO:0000256" key="6">
    <source>
        <dbReference type="ARBA" id="ARBA00023180"/>
    </source>
</evidence>
<feature type="active site" description="Charge relay system" evidence="7">
    <location>
        <position position="387"/>
    </location>
</feature>
<dbReference type="GO" id="GO:0016042">
    <property type="term" value="P:lipid catabolic process"/>
    <property type="evidence" value="ECO:0007669"/>
    <property type="project" value="UniProtKB-KW"/>
</dbReference>
<dbReference type="PANTHER" id="PTHR11005">
    <property type="entry name" value="LYSOSOMAL ACID LIPASE-RELATED"/>
    <property type="match status" value="1"/>
</dbReference>
<dbReference type="Pfam" id="PF04083">
    <property type="entry name" value="Abhydro_lipase"/>
    <property type="match status" value="1"/>
</dbReference>
<sequence length="451" mass="52039">MRILRNLWNSLSVGSHLQKMPYAKEKLKPEYSDQVNATSTSVAFHQYAARMLPNSKSFQYTADKALCENAKLISIHSYPVEEHTVQTDDDYILTVYRIPDSPKLKNVNSSYEKPVVFFQHGILCSSDDWILSESSSLAFMLVDMGYDVWLGNARGNTYSRQHKHKHPDSSDFWNFSWHEIGIYDLAAMLDYALDETKASSVHFVAHSQGTTTFFVLMSTMPWYNEKVRTVHLLAPVAFLKDHSFILSKVGGLFLTTVDFLGYPSFLSMMLGGFELLPASSAQRLFCDYICSENSSLRFLCSSILHFIGGWGTRHLNQTLLPHVCETHPAGASTTQIIHYLQLYSSGDFKQYDYGIDINLKKYNQETPPHYELKNIKTCVDMYYSDNDYMSAVKDVEYLARLLPCARLFRIPYNDWNHYDFLWSVNVKEIINKRIIEKIELYEETHDHIKNT</sequence>
<evidence type="ECO:0000256" key="2">
    <source>
        <dbReference type="ARBA" id="ARBA00022729"/>
    </source>
</evidence>
<feature type="active site" description="Charge relay system" evidence="7">
    <location>
        <position position="417"/>
    </location>
</feature>
<keyword evidence="3" id="KW-0378">Hydrolase</keyword>
<evidence type="ECO:0000256" key="7">
    <source>
        <dbReference type="PIRSR" id="PIRSR000862-1"/>
    </source>
</evidence>
<dbReference type="EMBL" id="JXJN01004965">
    <property type="status" value="NOT_ANNOTATED_CDS"/>
    <property type="molecule type" value="Genomic_DNA"/>
</dbReference>
<organism evidence="9 10">
    <name type="scientific">Glossina palpalis gambiensis</name>
    <dbReference type="NCBI Taxonomy" id="67801"/>
    <lineage>
        <taxon>Eukaryota</taxon>
        <taxon>Metazoa</taxon>
        <taxon>Ecdysozoa</taxon>
        <taxon>Arthropoda</taxon>
        <taxon>Hexapoda</taxon>
        <taxon>Insecta</taxon>
        <taxon>Pterygota</taxon>
        <taxon>Neoptera</taxon>
        <taxon>Endopterygota</taxon>
        <taxon>Diptera</taxon>
        <taxon>Brachycera</taxon>
        <taxon>Muscomorpha</taxon>
        <taxon>Hippoboscoidea</taxon>
        <taxon>Glossinidae</taxon>
        <taxon>Glossina</taxon>
    </lineage>
</organism>
<dbReference type="InterPro" id="IPR006693">
    <property type="entry name" value="AB_hydrolase_lipase"/>
</dbReference>
<reference evidence="10" key="1">
    <citation type="submission" date="2015-01" db="EMBL/GenBank/DDBJ databases">
        <authorList>
            <person name="Aksoy S."/>
            <person name="Warren W."/>
            <person name="Wilson R.K."/>
        </authorList>
    </citation>
    <scope>NUCLEOTIDE SEQUENCE [LARGE SCALE GENOMIC DNA]</scope>
    <source>
        <strain evidence="10">IAEA</strain>
    </source>
</reference>
<evidence type="ECO:0000256" key="5">
    <source>
        <dbReference type="ARBA" id="ARBA00023098"/>
    </source>
</evidence>
<dbReference type="SUPFAM" id="SSF53474">
    <property type="entry name" value="alpha/beta-Hydrolases"/>
    <property type="match status" value="1"/>
</dbReference>
<evidence type="ECO:0000256" key="3">
    <source>
        <dbReference type="ARBA" id="ARBA00022801"/>
    </source>
</evidence>
<protein>
    <recommendedName>
        <fullName evidence="8">Partial AB-hydrolase lipase domain-containing protein</fullName>
    </recommendedName>
</protein>
<keyword evidence="2" id="KW-0732">Signal</keyword>
<dbReference type="FunFam" id="3.40.50.1820:FF:000021">
    <property type="entry name" value="Lipase"/>
    <property type="match status" value="1"/>
</dbReference>
<evidence type="ECO:0000256" key="1">
    <source>
        <dbReference type="ARBA" id="ARBA00010701"/>
    </source>
</evidence>
<keyword evidence="10" id="KW-1185">Reference proteome</keyword>
<keyword evidence="5" id="KW-0443">Lipid metabolism</keyword>
<keyword evidence="6" id="KW-0325">Glycoprotein</keyword>
<dbReference type="InterPro" id="IPR029058">
    <property type="entry name" value="AB_hydrolase_fold"/>
</dbReference>
<dbReference type="Proteomes" id="UP000092460">
    <property type="component" value="Unassembled WGS sequence"/>
</dbReference>
<evidence type="ECO:0000313" key="10">
    <source>
        <dbReference type="Proteomes" id="UP000092460"/>
    </source>
</evidence>
<feature type="active site" description="Nucleophile" evidence="7">
    <location>
        <position position="207"/>
    </location>
</feature>
<dbReference type="STRING" id="67801.A0A1B0AX05"/>
<dbReference type="InterPro" id="IPR025483">
    <property type="entry name" value="Lipase_euk"/>
</dbReference>
<dbReference type="Gene3D" id="3.40.50.1820">
    <property type="entry name" value="alpha/beta hydrolase"/>
    <property type="match status" value="1"/>
</dbReference>
<proteinExistence type="inferred from homology"/>
<feature type="domain" description="Partial AB-hydrolase lipase" evidence="8">
    <location>
        <begin position="71"/>
        <end position="132"/>
    </location>
</feature>
<dbReference type="AlphaFoldDB" id="A0A1B0AX05"/>
<name>A0A1B0AX05_9MUSC</name>
<comment type="similarity">
    <text evidence="1">Belongs to the AB hydrolase superfamily. Lipase family.</text>
</comment>
<dbReference type="EnsemblMetazoa" id="GPPI011568-RA">
    <property type="protein sequence ID" value="GPPI011568-PA"/>
    <property type="gene ID" value="GPPI011568"/>
</dbReference>
<accession>A0A1B0AX05</accession>
<evidence type="ECO:0000256" key="4">
    <source>
        <dbReference type="ARBA" id="ARBA00022963"/>
    </source>
</evidence>
<keyword evidence="4" id="KW-0442">Lipid degradation</keyword>
<dbReference type="GO" id="GO:0016788">
    <property type="term" value="F:hydrolase activity, acting on ester bonds"/>
    <property type="evidence" value="ECO:0007669"/>
    <property type="project" value="InterPro"/>
</dbReference>
<reference evidence="9" key="2">
    <citation type="submission" date="2020-05" db="UniProtKB">
        <authorList>
            <consortium name="EnsemblMetazoa"/>
        </authorList>
    </citation>
    <scope>IDENTIFICATION</scope>
    <source>
        <strain evidence="9">IAEA</strain>
    </source>
</reference>
<dbReference type="VEuPathDB" id="VectorBase:GPPI011568"/>
<evidence type="ECO:0000313" key="9">
    <source>
        <dbReference type="EnsemblMetazoa" id="GPPI011568-PA"/>
    </source>
</evidence>
<evidence type="ECO:0000259" key="8">
    <source>
        <dbReference type="Pfam" id="PF04083"/>
    </source>
</evidence>